<evidence type="ECO:0000256" key="3">
    <source>
        <dbReference type="ARBA" id="ARBA00022679"/>
    </source>
</evidence>
<protein>
    <recommendedName>
        <fullName evidence="1">non-specific serine/threonine protein kinase</fullName>
        <ecNumber evidence="1">2.7.11.1</ecNumber>
    </recommendedName>
</protein>
<organism evidence="8 9">
    <name type="scientific">Nocardia arthritidis</name>
    <dbReference type="NCBI Taxonomy" id="228602"/>
    <lineage>
        <taxon>Bacteria</taxon>
        <taxon>Bacillati</taxon>
        <taxon>Actinomycetota</taxon>
        <taxon>Actinomycetes</taxon>
        <taxon>Mycobacteriales</taxon>
        <taxon>Nocardiaceae</taxon>
        <taxon>Nocardia</taxon>
    </lineage>
</organism>
<dbReference type="Gene3D" id="1.10.510.10">
    <property type="entry name" value="Transferase(Phosphotransferase) domain 1"/>
    <property type="match status" value="1"/>
</dbReference>
<dbReference type="PROSITE" id="PS00108">
    <property type="entry name" value="PROTEIN_KINASE_ST"/>
    <property type="match status" value="1"/>
</dbReference>
<dbReference type="Gene3D" id="3.30.200.20">
    <property type="entry name" value="Phosphorylase Kinase, domain 1"/>
    <property type="match status" value="1"/>
</dbReference>
<name>A0A6G9YEH4_9NOCA</name>
<dbReference type="RefSeq" id="WP_275107061.1">
    <property type="nucleotide sequence ID" value="NZ_CP046172.1"/>
</dbReference>
<dbReference type="InterPro" id="IPR000719">
    <property type="entry name" value="Prot_kinase_dom"/>
</dbReference>
<keyword evidence="9" id="KW-1185">Reference proteome</keyword>
<dbReference type="PROSITE" id="PS50011">
    <property type="entry name" value="PROTEIN_KINASE_DOM"/>
    <property type="match status" value="1"/>
</dbReference>
<dbReference type="KEGG" id="nah:F5544_18800"/>
<dbReference type="Proteomes" id="UP000503540">
    <property type="component" value="Chromosome"/>
</dbReference>
<reference evidence="8 9" key="1">
    <citation type="journal article" date="2019" name="ACS Chem. Biol.">
        <title>Identification and Mobilization of a Cryptic Antibiotic Biosynthesis Gene Locus from a Human-Pathogenic Nocardia Isolate.</title>
        <authorList>
            <person name="Herisse M."/>
            <person name="Ishida K."/>
            <person name="Porter J.L."/>
            <person name="Howden B."/>
            <person name="Hertweck C."/>
            <person name="Stinear T.P."/>
            <person name="Pidot S.J."/>
        </authorList>
    </citation>
    <scope>NUCLEOTIDE SEQUENCE [LARGE SCALE GENOMIC DNA]</scope>
    <source>
        <strain evidence="8 9">AUSMDU00012717</strain>
    </source>
</reference>
<keyword evidence="2" id="KW-0723">Serine/threonine-protein kinase</keyword>
<evidence type="ECO:0000259" key="7">
    <source>
        <dbReference type="PROSITE" id="PS50011"/>
    </source>
</evidence>
<evidence type="ECO:0000256" key="5">
    <source>
        <dbReference type="ARBA" id="ARBA00022777"/>
    </source>
</evidence>
<dbReference type="GO" id="GO:0005524">
    <property type="term" value="F:ATP binding"/>
    <property type="evidence" value="ECO:0007669"/>
    <property type="project" value="UniProtKB-KW"/>
</dbReference>
<proteinExistence type="predicted"/>
<dbReference type="InterPro" id="IPR011009">
    <property type="entry name" value="Kinase-like_dom_sf"/>
</dbReference>
<dbReference type="PANTHER" id="PTHR43289">
    <property type="entry name" value="MITOGEN-ACTIVATED PROTEIN KINASE KINASE KINASE 20-RELATED"/>
    <property type="match status" value="1"/>
</dbReference>
<dbReference type="EMBL" id="CP046172">
    <property type="protein sequence ID" value="QIS11631.1"/>
    <property type="molecule type" value="Genomic_DNA"/>
</dbReference>
<dbReference type="SUPFAM" id="SSF56112">
    <property type="entry name" value="Protein kinase-like (PK-like)"/>
    <property type="match status" value="1"/>
</dbReference>
<evidence type="ECO:0000256" key="6">
    <source>
        <dbReference type="ARBA" id="ARBA00022840"/>
    </source>
</evidence>
<evidence type="ECO:0000256" key="2">
    <source>
        <dbReference type="ARBA" id="ARBA00022527"/>
    </source>
</evidence>
<evidence type="ECO:0000256" key="1">
    <source>
        <dbReference type="ARBA" id="ARBA00012513"/>
    </source>
</evidence>
<sequence>MCHSHAAGEGGSSEVYLADDPVRGRPVALKILNRDAAVSAAARSRFRNEYAVAALLRHPNVITVFDHGQLDGRPWLTYEYVPGGTAVALVPDRHAEMDPVRVLPLLAGIAAGLDYVHGREVVHLDVKPANMLVGAHNSGVLTDFGIARRSADRRHDGRVMFGSIPYAAPEVLRGGPPGPAADQYSLACAIVEFLTGHPPFPLPDRLAVMEAQLRRTPPDVSGRRPWIPHAVDSILAKCLAKEPGARYNSCSEPVRLITRALRDIEPPAPRSRWRR</sequence>
<accession>A0A6G9YEH4</accession>
<dbReference type="PIRSF" id="PIRSF000654">
    <property type="entry name" value="Integrin-linked_kinase"/>
    <property type="match status" value="1"/>
</dbReference>
<keyword evidence="5 8" id="KW-0418">Kinase</keyword>
<dbReference type="GO" id="GO:0004674">
    <property type="term" value="F:protein serine/threonine kinase activity"/>
    <property type="evidence" value="ECO:0007669"/>
    <property type="project" value="UniProtKB-KW"/>
</dbReference>
<keyword evidence="6" id="KW-0067">ATP-binding</keyword>
<dbReference type="InterPro" id="IPR008271">
    <property type="entry name" value="Ser/Thr_kinase_AS"/>
</dbReference>
<dbReference type="PANTHER" id="PTHR43289:SF6">
    <property type="entry name" value="SERINE_THREONINE-PROTEIN KINASE NEKL-3"/>
    <property type="match status" value="1"/>
</dbReference>
<dbReference type="EC" id="2.7.11.1" evidence="1"/>
<dbReference type="AlphaFoldDB" id="A0A6G9YEH4"/>
<feature type="domain" description="Protein kinase" evidence="7">
    <location>
        <begin position="1"/>
        <end position="261"/>
    </location>
</feature>
<dbReference type="Pfam" id="PF00069">
    <property type="entry name" value="Pkinase"/>
    <property type="match status" value="1"/>
</dbReference>
<keyword evidence="4" id="KW-0547">Nucleotide-binding</keyword>
<dbReference type="SMART" id="SM00220">
    <property type="entry name" value="S_TKc"/>
    <property type="match status" value="1"/>
</dbReference>
<evidence type="ECO:0000313" key="9">
    <source>
        <dbReference type="Proteomes" id="UP000503540"/>
    </source>
</evidence>
<dbReference type="CDD" id="cd14014">
    <property type="entry name" value="STKc_PknB_like"/>
    <property type="match status" value="1"/>
</dbReference>
<gene>
    <name evidence="8" type="ORF">F5544_18800</name>
</gene>
<evidence type="ECO:0000313" key="8">
    <source>
        <dbReference type="EMBL" id="QIS11631.1"/>
    </source>
</evidence>
<keyword evidence="3" id="KW-0808">Transferase</keyword>
<evidence type="ECO:0000256" key="4">
    <source>
        <dbReference type="ARBA" id="ARBA00022741"/>
    </source>
</evidence>